<keyword evidence="3" id="KW-1185">Reference proteome</keyword>
<evidence type="ECO:0000313" key="3">
    <source>
        <dbReference type="Proteomes" id="UP001454036"/>
    </source>
</evidence>
<comment type="caution">
    <text evidence="2">The sequence shown here is derived from an EMBL/GenBank/DDBJ whole genome shotgun (WGS) entry which is preliminary data.</text>
</comment>
<organism evidence="2 3">
    <name type="scientific">Lithospermum erythrorhizon</name>
    <name type="common">Purple gromwell</name>
    <name type="synonym">Lithospermum officinale var. erythrorhizon</name>
    <dbReference type="NCBI Taxonomy" id="34254"/>
    <lineage>
        <taxon>Eukaryota</taxon>
        <taxon>Viridiplantae</taxon>
        <taxon>Streptophyta</taxon>
        <taxon>Embryophyta</taxon>
        <taxon>Tracheophyta</taxon>
        <taxon>Spermatophyta</taxon>
        <taxon>Magnoliopsida</taxon>
        <taxon>eudicotyledons</taxon>
        <taxon>Gunneridae</taxon>
        <taxon>Pentapetalae</taxon>
        <taxon>asterids</taxon>
        <taxon>lamiids</taxon>
        <taxon>Boraginales</taxon>
        <taxon>Boraginaceae</taxon>
        <taxon>Boraginoideae</taxon>
        <taxon>Lithospermeae</taxon>
        <taxon>Lithospermum</taxon>
    </lineage>
</organism>
<feature type="region of interest" description="Disordered" evidence="1">
    <location>
        <begin position="99"/>
        <end position="126"/>
    </location>
</feature>
<feature type="compositionally biased region" description="Acidic residues" evidence="1">
    <location>
        <begin position="105"/>
        <end position="126"/>
    </location>
</feature>
<name>A0AAV3PNP3_LITER</name>
<reference evidence="2 3" key="1">
    <citation type="submission" date="2024-01" db="EMBL/GenBank/DDBJ databases">
        <title>The complete chloroplast genome sequence of Lithospermum erythrorhizon: insights into the phylogenetic relationship among Boraginaceae species and the maternal lineages of purple gromwells.</title>
        <authorList>
            <person name="Okada T."/>
            <person name="Watanabe K."/>
        </authorList>
    </citation>
    <scope>NUCLEOTIDE SEQUENCE [LARGE SCALE GENOMIC DNA]</scope>
</reference>
<dbReference type="EMBL" id="BAABME010002162">
    <property type="protein sequence ID" value="GAA0153344.1"/>
    <property type="molecule type" value="Genomic_DNA"/>
</dbReference>
<dbReference type="AlphaFoldDB" id="A0AAV3PNP3"/>
<protein>
    <submittedName>
        <fullName evidence="2">Uncharacterized protein</fullName>
    </submittedName>
</protein>
<dbReference type="Proteomes" id="UP001454036">
    <property type="component" value="Unassembled WGS sequence"/>
</dbReference>
<accession>A0AAV3PNP3</accession>
<evidence type="ECO:0000313" key="2">
    <source>
        <dbReference type="EMBL" id="GAA0153344.1"/>
    </source>
</evidence>
<proteinExistence type="predicted"/>
<gene>
    <name evidence="2" type="ORF">LIER_11606</name>
</gene>
<sequence length="126" mass="14363">MVDAREASEVYKTELERWKKHSRGLEAEIEDHQFHIIEAQNMLKGYYDKVGAMETYIRAMKAHIGGLQRAMGVVEEYCNLLKGDIATLLRSFCQSLLEELPKEEEPTESEDTFESDSGDEEGGDES</sequence>
<evidence type="ECO:0000256" key="1">
    <source>
        <dbReference type="SAM" id="MobiDB-lite"/>
    </source>
</evidence>